<sequence>MGACETARVRAVVDAARAAARKAKAKRSARGNEGERRVIDDIVVELSHTFQNIVESLLESRSTRSRHGRARADGVRRVARAGLGIDRDRSIALTDEILGVGEEYNASESALKASNDGQTVNDGPLVRLLDDFELIREETTPTGELVRRQVKFREELFEDAESASTLRVRGHMRVVSDERLRPAREEEGESVEVELKGIVGYQYSFTAPIDLRGFYVVTTFAAYKLMNPKSTYATLYERGFQMRFDLARRAARALPRTSRVTFDTLLPELETRQPPDVSAVSPARRADDRDEEGETWMKYKESDVLSCVTTLCKLCANELGHLNRRSANVLATLVKKASTTIDPRRDARDEFVMCHEANVDDVRKEDLERIYGTHGSKTCADAQFPSAIRARRDDALVEWIGVANERFQAEPTFIEEALGAWQFCMEHANVLCLPIFAFEKFVRSLTCPPSKMSWALLRDIHCALTAQIKPELSFVMDSIMIQRAGDFAHRSESVIRVSKYDSELHVHAWAEIVREIIDDELDTSVDVKLAAFRASALLRMADYFQLTHRLRLATISALIALTLKQPAFRENRHRTGRDWIGCRHTSTPS</sequence>
<comment type="subcellular location">
    <subcellularLocation>
        <location evidence="1">Nucleus</location>
    </subcellularLocation>
</comment>
<feature type="domain" description="DDT" evidence="4">
    <location>
        <begin position="415"/>
        <end position="464"/>
    </location>
</feature>
<evidence type="ECO:0000256" key="1">
    <source>
        <dbReference type="ARBA" id="ARBA00004123"/>
    </source>
</evidence>
<evidence type="ECO:0000256" key="3">
    <source>
        <dbReference type="SAM" id="MobiDB-lite"/>
    </source>
</evidence>
<dbReference type="GO" id="GO:0032259">
    <property type="term" value="P:methylation"/>
    <property type="evidence" value="ECO:0007669"/>
    <property type="project" value="UniProtKB-KW"/>
</dbReference>
<keyword evidence="2" id="KW-0539">Nucleus</keyword>
<feature type="region of interest" description="Disordered" evidence="3">
    <location>
        <begin position="273"/>
        <end position="292"/>
    </location>
</feature>
<dbReference type="GO" id="GO:0008168">
    <property type="term" value="F:methyltransferase activity"/>
    <property type="evidence" value="ECO:0007669"/>
    <property type="project" value="UniProtKB-KW"/>
</dbReference>
<dbReference type="EMBL" id="KZ155772">
    <property type="protein sequence ID" value="OUS48708.1"/>
    <property type="molecule type" value="Genomic_DNA"/>
</dbReference>
<accession>A0A1Y5IGL3</accession>
<dbReference type="Proteomes" id="UP000195557">
    <property type="component" value="Unassembled WGS sequence"/>
</dbReference>
<evidence type="ECO:0000313" key="6">
    <source>
        <dbReference type="EMBL" id="OUS48708.1"/>
    </source>
</evidence>
<evidence type="ECO:0000256" key="2">
    <source>
        <dbReference type="ARBA" id="ARBA00023242"/>
    </source>
</evidence>
<organism evidence="6">
    <name type="scientific">Ostreococcus tauri</name>
    <name type="common">Marine green alga</name>
    <dbReference type="NCBI Taxonomy" id="70448"/>
    <lineage>
        <taxon>Eukaryota</taxon>
        <taxon>Viridiplantae</taxon>
        <taxon>Chlorophyta</taxon>
        <taxon>Mamiellophyceae</taxon>
        <taxon>Mamiellales</taxon>
        <taxon>Bathycoccaceae</taxon>
        <taxon>Ostreococcus</taxon>
    </lineage>
</organism>
<dbReference type="Pfam" id="PF02791">
    <property type="entry name" value="DDT"/>
    <property type="match status" value="1"/>
</dbReference>
<dbReference type="InterPro" id="IPR018501">
    <property type="entry name" value="DDT_dom"/>
</dbReference>
<dbReference type="AlphaFoldDB" id="A0A1Y5IGL3"/>
<keyword evidence="6" id="KW-0489">Methyltransferase</keyword>
<evidence type="ECO:0000259" key="4">
    <source>
        <dbReference type="Pfam" id="PF02791"/>
    </source>
</evidence>
<gene>
    <name evidence="6" type="ORF">BE221DRAFT_203000</name>
</gene>
<reference evidence="6" key="1">
    <citation type="submission" date="2017-04" db="EMBL/GenBank/DDBJ databases">
        <title>Population genomics of picophytoplankton unveils novel chromosome hypervariability.</title>
        <authorList>
            <consortium name="DOE Joint Genome Institute"/>
            <person name="Blanc-Mathieu R."/>
            <person name="Krasovec M."/>
            <person name="Hebrard M."/>
            <person name="Yau S."/>
            <person name="Desgranges E."/>
            <person name="Martin J."/>
            <person name="Schackwitz W."/>
            <person name="Kuo A."/>
            <person name="Salin G."/>
            <person name="Donnadieu C."/>
            <person name="Desdevises Y."/>
            <person name="Sanchez-Ferandin S."/>
            <person name="Moreau H."/>
            <person name="Rivals E."/>
            <person name="Grigoriev I.V."/>
            <person name="Grimsley N."/>
            <person name="Eyre-Walker A."/>
            <person name="Piganeau G."/>
        </authorList>
    </citation>
    <scope>NUCLEOTIDE SEQUENCE [LARGE SCALE GENOMIC DNA]</scope>
    <source>
        <strain evidence="6">RCC 1115</strain>
    </source>
</reference>
<proteinExistence type="predicted"/>
<dbReference type="InterPro" id="IPR022702">
    <property type="entry name" value="Cytosine_MeTrfase1_RFD"/>
</dbReference>
<feature type="domain" description="RFTS" evidence="5">
    <location>
        <begin position="126"/>
        <end position="271"/>
    </location>
</feature>
<keyword evidence="6" id="KW-0808">Transferase</keyword>
<evidence type="ECO:0000259" key="5">
    <source>
        <dbReference type="Pfam" id="PF12047"/>
    </source>
</evidence>
<dbReference type="Pfam" id="PF12047">
    <property type="entry name" value="DNMT1-RFD"/>
    <property type="match status" value="1"/>
</dbReference>
<dbReference type="GO" id="GO:0005634">
    <property type="term" value="C:nucleus"/>
    <property type="evidence" value="ECO:0007669"/>
    <property type="project" value="UniProtKB-SubCell"/>
</dbReference>
<name>A0A1Y5IGL3_OSTTA</name>
<protein>
    <submittedName>
        <fullName evidence="6">Cytosine-specific DNA methyltransferase replication foci domain-domain-containing protein</fullName>
    </submittedName>
</protein>